<evidence type="ECO:0000313" key="2">
    <source>
        <dbReference type="Proteomes" id="UP000789860"/>
    </source>
</evidence>
<comment type="caution">
    <text evidence="1">The sequence shown here is derived from an EMBL/GenBank/DDBJ whole genome shotgun (WGS) entry which is preliminary data.</text>
</comment>
<protein>
    <submittedName>
        <fullName evidence="1">505_t:CDS:1</fullName>
    </submittedName>
</protein>
<gene>
    <name evidence="1" type="ORF">SCALOS_LOCUS2087</name>
</gene>
<dbReference type="EMBL" id="CAJVPM010001727">
    <property type="protein sequence ID" value="CAG8472484.1"/>
    <property type="molecule type" value="Genomic_DNA"/>
</dbReference>
<dbReference type="Proteomes" id="UP000789860">
    <property type="component" value="Unassembled WGS sequence"/>
</dbReference>
<organism evidence="1 2">
    <name type="scientific">Scutellospora calospora</name>
    <dbReference type="NCBI Taxonomy" id="85575"/>
    <lineage>
        <taxon>Eukaryota</taxon>
        <taxon>Fungi</taxon>
        <taxon>Fungi incertae sedis</taxon>
        <taxon>Mucoromycota</taxon>
        <taxon>Glomeromycotina</taxon>
        <taxon>Glomeromycetes</taxon>
        <taxon>Diversisporales</taxon>
        <taxon>Gigasporaceae</taxon>
        <taxon>Scutellospora</taxon>
    </lineage>
</organism>
<name>A0ACA9KHV3_9GLOM</name>
<proteinExistence type="predicted"/>
<accession>A0ACA9KHV3</accession>
<keyword evidence="2" id="KW-1185">Reference proteome</keyword>
<sequence>MSKENISKVNNIESIDNFEEIIDSCESSTAIIETNKDIKELTTLEIACENNSKRKVCYHDIDMFVTTLQQSYKDHVGVMVSNQGYSDNANEKGNEFRIMMCKTDNLIKKLMNHIDALKKEIEN</sequence>
<evidence type="ECO:0000313" key="1">
    <source>
        <dbReference type="EMBL" id="CAG8472484.1"/>
    </source>
</evidence>
<reference evidence="1" key="1">
    <citation type="submission" date="2021-06" db="EMBL/GenBank/DDBJ databases">
        <authorList>
            <person name="Kallberg Y."/>
            <person name="Tangrot J."/>
            <person name="Rosling A."/>
        </authorList>
    </citation>
    <scope>NUCLEOTIDE SEQUENCE</scope>
    <source>
        <strain evidence="1">AU212A</strain>
    </source>
</reference>